<dbReference type="EMBL" id="CP007139">
    <property type="protein sequence ID" value="AIE84718.1"/>
    <property type="molecule type" value="Genomic_DNA"/>
</dbReference>
<dbReference type="SUPFAM" id="SSF55486">
    <property type="entry name" value="Metalloproteases ('zincins'), catalytic domain"/>
    <property type="match status" value="1"/>
</dbReference>
<gene>
    <name evidence="1" type="ORF">OP10G_1350</name>
</gene>
<sequence length="235" mass="25103">MTRPGVLRRISRAVAVATLVGIAVSAQAFKPMLSDDSVSTFKSAVANAKSGQTRQAKAKLDSLLLRRAVRIGVDTSSAPAGRAAEYRQGIQQSLDIWANALGERPFVMTTPGEKADLTVRFVRKMPEGGEVQGAIGAIRRFFWDDRSAGYEISGGIQIKHNAYGHTLSGVEAGRVMTHELGHLLGLADDYNGHGVMSAFRLGVGRVTPSDAEVQAVSGFRDELRNALKVASAPSR</sequence>
<dbReference type="OrthoDB" id="5243084at2"/>
<accession>A0A068NMC1</accession>
<evidence type="ECO:0000313" key="2">
    <source>
        <dbReference type="Proteomes" id="UP000027982"/>
    </source>
</evidence>
<reference evidence="1 2" key="1">
    <citation type="journal article" date="2014" name="PLoS ONE">
        <title>The first complete genome sequence of the class fimbriimonadia in the phylum armatimonadetes.</title>
        <authorList>
            <person name="Hu Z.Y."/>
            <person name="Wang Y.Z."/>
            <person name="Im W.T."/>
            <person name="Wang S.Y."/>
            <person name="Zhao G.P."/>
            <person name="Zheng H.J."/>
            <person name="Quan Z.X."/>
        </authorList>
    </citation>
    <scope>NUCLEOTIDE SEQUENCE [LARGE SCALE GENOMIC DNA]</scope>
    <source>
        <strain evidence="1">Gsoil 348</strain>
    </source>
</reference>
<evidence type="ECO:0008006" key="3">
    <source>
        <dbReference type="Google" id="ProtNLM"/>
    </source>
</evidence>
<dbReference type="RefSeq" id="WP_025226663.1">
    <property type="nucleotide sequence ID" value="NZ_CP007139.1"/>
</dbReference>
<organism evidence="1 2">
    <name type="scientific">Fimbriimonas ginsengisoli Gsoil 348</name>
    <dbReference type="NCBI Taxonomy" id="661478"/>
    <lineage>
        <taxon>Bacteria</taxon>
        <taxon>Bacillati</taxon>
        <taxon>Armatimonadota</taxon>
        <taxon>Fimbriimonadia</taxon>
        <taxon>Fimbriimonadales</taxon>
        <taxon>Fimbriimonadaceae</taxon>
        <taxon>Fimbriimonas</taxon>
    </lineage>
</organism>
<name>A0A068NMC1_FIMGI</name>
<dbReference type="Proteomes" id="UP000027982">
    <property type="component" value="Chromosome"/>
</dbReference>
<dbReference type="InterPro" id="IPR024079">
    <property type="entry name" value="MetalloPept_cat_dom_sf"/>
</dbReference>
<protein>
    <recommendedName>
        <fullName evidence="3">Peptidase M10 metallopeptidase domain-containing protein</fullName>
    </recommendedName>
</protein>
<dbReference type="HOGENOM" id="CLU_1178801_0_0_0"/>
<proteinExistence type="predicted"/>
<keyword evidence="2" id="KW-1185">Reference proteome</keyword>
<dbReference type="GO" id="GO:0008237">
    <property type="term" value="F:metallopeptidase activity"/>
    <property type="evidence" value="ECO:0007669"/>
    <property type="project" value="InterPro"/>
</dbReference>
<dbReference type="AlphaFoldDB" id="A0A068NMC1"/>
<evidence type="ECO:0000313" key="1">
    <source>
        <dbReference type="EMBL" id="AIE84718.1"/>
    </source>
</evidence>
<dbReference type="Gene3D" id="3.40.390.10">
    <property type="entry name" value="Collagenase (Catalytic Domain)"/>
    <property type="match status" value="1"/>
</dbReference>
<dbReference type="KEGG" id="fgi:OP10G_1350"/>